<reference evidence="4 5" key="1">
    <citation type="submission" date="2019-08" db="EMBL/GenBank/DDBJ databases">
        <title>Draft genome sequences of two oriental melons (Cucumis melo L. var makuwa).</title>
        <authorList>
            <person name="Kwon S.-Y."/>
        </authorList>
    </citation>
    <scope>NUCLEOTIDE SEQUENCE [LARGE SCALE GENOMIC DNA]</scope>
    <source>
        <strain evidence="5">cv. Chang Bougi</strain>
        <strain evidence="4">cv. SW 3</strain>
        <tissue evidence="2">Leaf</tissue>
    </source>
</reference>
<dbReference type="PANTHER" id="PTHR48449:SF1">
    <property type="entry name" value="DUF1985 DOMAIN-CONTAINING PROTEIN"/>
    <property type="match status" value="1"/>
</dbReference>
<proteinExistence type="predicted"/>
<dbReference type="EMBL" id="SSTE01006781">
    <property type="protein sequence ID" value="KAA0058355.1"/>
    <property type="molecule type" value="Genomic_DNA"/>
</dbReference>
<dbReference type="AlphaFoldDB" id="A0A5A7UXK6"/>
<dbReference type="PANTHER" id="PTHR48449">
    <property type="entry name" value="DUF1985 DOMAIN-CONTAINING PROTEIN"/>
    <property type="match status" value="1"/>
</dbReference>
<feature type="compositionally biased region" description="Polar residues" evidence="1">
    <location>
        <begin position="7"/>
        <end position="21"/>
    </location>
</feature>
<feature type="compositionally biased region" description="Basic and acidic residues" evidence="1">
    <location>
        <begin position="428"/>
        <end position="438"/>
    </location>
</feature>
<evidence type="ECO:0000313" key="4">
    <source>
        <dbReference type="Proteomes" id="UP000321393"/>
    </source>
</evidence>
<feature type="region of interest" description="Disordered" evidence="1">
    <location>
        <begin position="419"/>
        <end position="509"/>
    </location>
</feature>
<gene>
    <name evidence="3" type="ORF">E5676_scaffold19523G00530</name>
    <name evidence="2" type="ORF">E6C27_scaffold409G00560</name>
</gene>
<feature type="compositionally biased region" description="Polar residues" evidence="1">
    <location>
        <begin position="449"/>
        <end position="477"/>
    </location>
</feature>
<evidence type="ECO:0000313" key="5">
    <source>
        <dbReference type="Proteomes" id="UP000321947"/>
    </source>
</evidence>
<comment type="caution">
    <text evidence="2">The sequence shown here is derived from an EMBL/GenBank/DDBJ whole genome shotgun (WGS) entry which is preliminary data.</text>
</comment>
<feature type="region of interest" description="Disordered" evidence="1">
    <location>
        <begin position="1"/>
        <end position="23"/>
    </location>
</feature>
<evidence type="ECO:0000313" key="2">
    <source>
        <dbReference type="EMBL" id="KAA0058355.1"/>
    </source>
</evidence>
<accession>A0A5A7UXK6</accession>
<dbReference type="Proteomes" id="UP000321393">
    <property type="component" value="Unassembled WGS sequence"/>
</dbReference>
<organism evidence="2 4">
    <name type="scientific">Cucumis melo var. makuwa</name>
    <name type="common">Oriental melon</name>
    <dbReference type="NCBI Taxonomy" id="1194695"/>
    <lineage>
        <taxon>Eukaryota</taxon>
        <taxon>Viridiplantae</taxon>
        <taxon>Streptophyta</taxon>
        <taxon>Embryophyta</taxon>
        <taxon>Tracheophyta</taxon>
        <taxon>Spermatophyta</taxon>
        <taxon>Magnoliopsida</taxon>
        <taxon>eudicotyledons</taxon>
        <taxon>Gunneridae</taxon>
        <taxon>Pentapetalae</taxon>
        <taxon>rosids</taxon>
        <taxon>fabids</taxon>
        <taxon>Cucurbitales</taxon>
        <taxon>Cucurbitaceae</taxon>
        <taxon>Benincaseae</taxon>
        <taxon>Cucumis</taxon>
    </lineage>
</organism>
<name>A0A5A7UXK6_CUCMM</name>
<protein>
    <submittedName>
        <fullName evidence="2">Ulp1-like peptidase</fullName>
    </submittedName>
</protein>
<dbReference type="EMBL" id="SSTD01004977">
    <property type="protein sequence ID" value="TYK22501.1"/>
    <property type="molecule type" value="Genomic_DNA"/>
</dbReference>
<evidence type="ECO:0000313" key="3">
    <source>
        <dbReference type="EMBL" id="TYK22501.1"/>
    </source>
</evidence>
<sequence length="569" mass="65440">MKVLNKDYNSVSGSNQVQNLNPHPPIGMDTLDENEVDIGEVQLVEMNNELFDIPEQRDAHTKDCKGKGKVDCSFSSRKLKTKGSGWSEENCTSEELDFVVKKSTKEVLFIRCIDNKCGWRLRAVRLKDSNIFKIKNLLFSQTFLSQSTFFVNVKRMVVPSDKYFPATVSCQVHKIDSLIKDKLTKEQLQIFDKTIFGPLLNVNMVFNGQLIHHFLLRQIPEDGNANGICFSVLGKNIRLTQKKFNIITELWPTNTTLEKDCNSKRLQSLLFGSENKKLITCLKIEEIFKNFEFTNDDDAVKVALAVFIETVMVGKDKKTQFDMDILGRFKDKSTREKEAYELKKTTSSKAVSYYNIKGYMLAFQVWAYEVLSTTNEHLATRNSKGLIPRILRWNCTQAPSYKMLQKNIFDNKNTVVQPKMKMSTQEKAFMESRIRGDDNMQMEDDESTGAMNNKSLEQSDSSPQLSPQIEQSQTVADQSEMHPITNKKRCRSKKSNDKEKQSHSKSYKKLKKKIKEVRKDLSTLTSIVCRMDDTITKQSLKLYEMKQMLERLVQESGSDISIDGRMRTC</sequence>
<dbReference type="OrthoDB" id="1930729at2759"/>
<dbReference type="Proteomes" id="UP000321947">
    <property type="component" value="Unassembled WGS sequence"/>
</dbReference>
<evidence type="ECO:0000256" key="1">
    <source>
        <dbReference type="SAM" id="MobiDB-lite"/>
    </source>
</evidence>